<keyword evidence="2" id="KW-0732">Signal</keyword>
<comment type="caution">
    <text evidence="4">The sequence shown here is derived from an EMBL/GenBank/DDBJ whole genome shotgun (WGS) entry which is preliminary data.</text>
</comment>
<dbReference type="AlphaFoldDB" id="A0A7W9AIC0"/>
<evidence type="ECO:0000259" key="3">
    <source>
        <dbReference type="Pfam" id="PF07859"/>
    </source>
</evidence>
<feature type="chain" id="PRO_5030729635" evidence="2">
    <location>
        <begin position="29"/>
        <end position="360"/>
    </location>
</feature>
<dbReference type="GO" id="GO:0016787">
    <property type="term" value="F:hydrolase activity"/>
    <property type="evidence" value="ECO:0007669"/>
    <property type="project" value="UniProtKB-KW"/>
</dbReference>
<feature type="domain" description="Alpha/beta hydrolase fold-3" evidence="3">
    <location>
        <begin position="121"/>
        <end position="329"/>
    </location>
</feature>
<keyword evidence="1" id="KW-0378">Hydrolase</keyword>
<evidence type="ECO:0000256" key="1">
    <source>
        <dbReference type="ARBA" id="ARBA00022801"/>
    </source>
</evidence>
<evidence type="ECO:0000313" key="5">
    <source>
        <dbReference type="Proteomes" id="UP000549617"/>
    </source>
</evidence>
<dbReference type="PANTHER" id="PTHR48081">
    <property type="entry name" value="AB HYDROLASE SUPERFAMILY PROTEIN C4A8.06C"/>
    <property type="match status" value="1"/>
</dbReference>
<sequence length="360" mass="37907">MSDVSRRNVVKASGAVALAVAASPGAMALVAAKAASPEAVNPRKMIHPELVEAAKRMPTMPEGFSFSNAMLPQLRGMAGSLTKEARSDVSVTERRIPGARNAPDVAVYIINARAGTTRPAILHMHGGGFILGSAKDSIRDLQDIAHSLDCVIVTVEYRLAPETRWQGALDDNYAGLKWLYANAAELGADRAKIAVMGESAGGGHAALLAIASRDRGEVPIAFQMLVYPMLDDRTGSSRKTPGHVGFIGWRAHDNVFGWRSLLGQEPGGDSVPADAVPARTLNLAGLPPTFIGVGAIDLFVDEDIAFARRLADAGVSTELNVVPGAFHGFDAIAPETSIAKQFTSAKLNALRRAFGLPATI</sequence>
<dbReference type="Pfam" id="PF07859">
    <property type="entry name" value="Abhydrolase_3"/>
    <property type="match status" value="1"/>
</dbReference>
<dbReference type="SUPFAM" id="SSF53474">
    <property type="entry name" value="alpha/beta-Hydrolases"/>
    <property type="match status" value="1"/>
</dbReference>
<dbReference type="PROSITE" id="PS51318">
    <property type="entry name" value="TAT"/>
    <property type="match status" value="1"/>
</dbReference>
<name>A0A7W9AIC0_9SPHN</name>
<accession>A0A7W9AIC0</accession>
<feature type="signal peptide" evidence="2">
    <location>
        <begin position="1"/>
        <end position="28"/>
    </location>
</feature>
<dbReference type="EMBL" id="JACIJC010000003">
    <property type="protein sequence ID" value="MBB5685951.1"/>
    <property type="molecule type" value="Genomic_DNA"/>
</dbReference>
<reference evidence="4 5" key="1">
    <citation type="submission" date="2020-08" db="EMBL/GenBank/DDBJ databases">
        <title>Genomic Encyclopedia of Type Strains, Phase IV (KMG-IV): sequencing the most valuable type-strain genomes for metagenomic binning, comparative biology and taxonomic classification.</title>
        <authorList>
            <person name="Goeker M."/>
        </authorList>
    </citation>
    <scope>NUCLEOTIDE SEQUENCE [LARGE SCALE GENOMIC DNA]</scope>
    <source>
        <strain evidence="4 5">DSM 25079</strain>
    </source>
</reference>
<dbReference type="InterPro" id="IPR006311">
    <property type="entry name" value="TAT_signal"/>
</dbReference>
<proteinExistence type="predicted"/>
<keyword evidence="5" id="KW-1185">Reference proteome</keyword>
<dbReference type="Proteomes" id="UP000549617">
    <property type="component" value="Unassembled WGS sequence"/>
</dbReference>
<protein>
    <submittedName>
        <fullName evidence="4">Acetyl esterase/lipase</fullName>
    </submittedName>
</protein>
<dbReference type="InterPro" id="IPR050300">
    <property type="entry name" value="GDXG_lipolytic_enzyme"/>
</dbReference>
<evidence type="ECO:0000256" key="2">
    <source>
        <dbReference type="SAM" id="SignalP"/>
    </source>
</evidence>
<dbReference type="RefSeq" id="WP_184017867.1">
    <property type="nucleotide sequence ID" value="NZ_JACIJC010000003.1"/>
</dbReference>
<evidence type="ECO:0000313" key="4">
    <source>
        <dbReference type="EMBL" id="MBB5685951.1"/>
    </source>
</evidence>
<dbReference type="PANTHER" id="PTHR48081:SF8">
    <property type="entry name" value="ALPHA_BETA HYDROLASE FOLD-3 DOMAIN-CONTAINING PROTEIN-RELATED"/>
    <property type="match status" value="1"/>
</dbReference>
<organism evidence="4 5">
    <name type="scientific">Sphingobium boeckii</name>
    <dbReference type="NCBI Taxonomy" id="1082345"/>
    <lineage>
        <taxon>Bacteria</taxon>
        <taxon>Pseudomonadati</taxon>
        <taxon>Pseudomonadota</taxon>
        <taxon>Alphaproteobacteria</taxon>
        <taxon>Sphingomonadales</taxon>
        <taxon>Sphingomonadaceae</taxon>
        <taxon>Sphingobium</taxon>
    </lineage>
</organism>
<dbReference type="InterPro" id="IPR013094">
    <property type="entry name" value="AB_hydrolase_3"/>
</dbReference>
<gene>
    <name evidence="4" type="ORF">FHS49_001967</name>
</gene>
<dbReference type="InterPro" id="IPR029058">
    <property type="entry name" value="AB_hydrolase_fold"/>
</dbReference>
<dbReference type="Gene3D" id="3.40.50.1820">
    <property type="entry name" value="alpha/beta hydrolase"/>
    <property type="match status" value="1"/>
</dbReference>